<accession>A0A8T1T9K5</accession>
<dbReference type="FunFam" id="3.10.250.10:FF:000003">
    <property type="entry name" value="Deleted in malignant brain tumors 1"/>
    <property type="match status" value="1"/>
</dbReference>
<proteinExistence type="predicted"/>
<dbReference type="GO" id="GO:0016020">
    <property type="term" value="C:membrane"/>
    <property type="evidence" value="ECO:0007669"/>
    <property type="project" value="InterPro"/>
</dbReference>
<sequence length="530" mass="58607">MLGPWLCIHTRWPAEGVGGTVENMLHPPMREFGRGTQSHLGYGGSPGMHEIEKKVILLTLKILFPVLFQDTSLRLVNGQDGCSGRVEVHYSGSWGTVCDDAWDINDAEVVCRQLGCGQATEAPMNARFGQGSGSILLDDVQCRGNESSLWQCSHQGWGTHNCGHSEDASVICSASSPFLAHGGEPVIESKSAHRTPSLVLPSLVLSLPNFEAASAGSGFLTEKVPQEHTASKTTVPPPPPTTQEPSTTISDHYMASGATGALTCLPDYMRAVIRRAYITTKGYFSWNVHLNDPTCRPMVTKSHVIFHIPYDGCGTKSEVNNGTINYSNTVRASTSGNFITRAKSPQLHFTCRMDQSMIVDIMHVVNESDSLETDETQYGRFNVKLAFYESPSFSSPVNDFPYFVDLNQDLYIQATLYSPDPNLMLFIDTCVASPDSHDFTTVKYDLVKRGCVKDDTYTAYYSSNKKIVQFQFKAFQFFNGYSTVYLQCKMVVCKVYDYSSRCYQGCVTRNKRETSSDQENVTVVGPVKLK</sequence>
<dbReference type="OrthoDB" id="10063988at2759"/>
<evidence type="ECO:0000256" key="3">
    <source>
        <dbReference type="ARBA" id="ARBA00022737"/>
    </source>
</evidence>
<comment type="caution">
    <text evidence="10">The sequence shown here is derived from an EMBL/GenBank/DDBJ whole genome shotgun (WGS) entry which is preliminary data.</text>
</comment>
<dbReference type="Proteomes" id="UP000765507">
    <property type="component" value="Unassembled WGS sequence"/>
</dbReference>
<dbReference type="Pfam" id="PF00530">
    <property type="entry name" value="SRCR"/>
    <property type="match status" value="1"/>
</dbReference>
<keyword evidence="1" id="KW-0217">Developmental protein</keyword>
<feature type="domain" description="SRCR" evidence="8">
    <location>
        <begin position="73"/>
        <end position="173"/>
    </location>
</feature>
<dbReference type="InterPro" id="IPR055355">
    <property type="entry name" value="ZP-C"/>
</dbReference>
<evidence type="ECO:0000256" key="7">
    <source>
        <dbReference type="SAM" id="MobiDB-lite"/>
    </source>
</evidence>
<keyword evidence="2" id="KW-0732">Signal</keyword>
<dbReference type="PANTHER" id="PTHR14002:SF38">
    <property type="entry name" value="CUB AND ZONA PELLUCIDA-LIKE DOMAIN-CONTAINING PROTEIN 1"/>
    <property type="match status" value="1"/>
</dbReference>
<evidence type="ECO:0000256" key="4">
    <source>
        <dbReference type="ARBA" id="ARBA00023157"/>
    </source>
</evidence>
<dbReference type="PROSITE" id="PS00420">
    <property type="entry name" value="SRCR_1"/>
    <property type="match status" value="1"/>
</dbReference>
<dbReference type="EMBL" id="JAHGAV010000024">
    <property type="protein sequence ID" value="KAG6937493.1"/>
    <property type="molecule type" value="Genomic_DNA"/>
</dbReference>
<feature type="region of interest" description="Disordered" evidence="7">
    <location>
        <begin position="225"/>
        <end position="248"/>
    </location>
</feature>
<keyword evidence="3" id="KW-0677">Repeat</keyword>
<feature type="disulfide bond" evidence="6">
    <location>
        <begin position="111"/>
        <end position="172"/>
    </location>
</feature>
<dbReference type="SMART" id="SM00202">
    <property type="entry name" value="SR"/>
    <property type="match status" value="1"/>
</dbReference>
<dbReference type="InterPro" id="IPR048290">
    <property type="entry name" value="ZP_chr"/>
</dbReference>
<dbReference type="Pfam" id="PF23344">
    <property type="entry name" value="ZP-N"/>
    <property type="match status" value="1"/>
</dbReference>
<dbReference type="InterPro" id="IPR001190">
    <property type="entry name" value="SRCR"/>
</dbReference>
<keyword evidence="4 6" id="KW-1015">Disulfide bond</keyword>
<keyword evidence="11" id="KW-1185">Reference proteome</keyword>
<organism evidence="10 11">
    <name type="scientific">Chelydra serpentina</name>
    <name type="common">Snapping turtle</name>
    <name type="synonym">Testudo serpentina</name>
    <dbReference type="NCBI Taxonomy" id="8475"/>
    <lineage>
        <taxon>Eukaryota</taxon>
        <taxon>Metazoa</taxon>
        <taxon>Chordata</taxon>
        <taxon>Craniata</taxon>
        <taxon>Vertebrata</taxon>
        <taxon>Euteleostomi</taxon>
        <taxon>Archelosauria</taxon>
        <taxon>Testudinata</taxon>
        <taxon>Testudines</taxon>
        <taxon>Cryptodira</taxon>
        <taxon>Durocryptodira</taxon>
        <taxon>Americhelydia</taxon>
        <taxon>Chelydroidea</taxon>
        <taxon>Chelydridae</taxon>
        <taxon>Chelydra</taxon>
    </lineage>
</organism>
<dbReference type="PANTHER" id="PTHR14002">
    <property type="entry name" value="ENDOGLIN/TGF-BETA RECEPTOR TYPE III"/>
    <property type="match status" value="1"/>
</dbReference>
<dbReference type="InterPro" id="IPR036772">
    <property type="entry name" value="SRCR-like_dom_sf"/>
</dbReference>
<dbReference type="InterPro" id="IPR055356">
    <property type="entry name" value="ZP-N"/>
</dbReference>
<dbReference type="Gene3D" id="3.10.250.10">
    <property type="entry name" value="SRCR-like domain"/>
    <property type="match status" value="1"/>
</dbReference>
<dbReference type="AlphaFoldDB" id="A0A8T1T9K5"/>
<dbReference type="Pfam" id="PF00100">
    <property type="entry name" value="Zona_pellucida"/>
    <property type="match status" value="1"/>
</dbReference>
<evidence type="ECO:0000256" key="6">
    <source>
        <dbReference type="PROSITE-ProRule" id="PRU00196"/>
    </source>
</evidence>
<feature type="domain" description="ZP" evidence="9">
    <location>
        <begin position="263"/>
        <end position="509"/>
    </location>
</feature>
<dbReference type="InterPro" id="IPR001507">
    <property type="entry name" value="ZP_dom"/>
</dbReference>
<name>A0A8T1T9K5_CHESE</name>
<feature type="disulfide bond" evidence="6">
    <location>
        <begin position="142"/>
        <end position="152"/>
    </location>
</feature>
<evidence type="ECO:0000259" key="9">
    <source>
        <dbReference type="PROSITE" id="PS51034"/>
    </source>
</evidence>
<dbReference type="PRINTS" id="PR00023">
    <property type="entry name" value="ZPELLUCIDA"/>
</dbReference>
<dbReference type="SMART" id="SM00241">
    <property type="entry name" value="ZP"/>
    <property type="match status" value="1"/>
</dbReference>
<evidence type="ECO:0000256" key="2">
    <source>
        <dbReference type="ARBA" id="ARBA00022729"/>
    </source>
</evidence>
<protein>
    <submittedName>
        <fullName evidence="10">Deleted in malignant brain tumors 1</fullName>
    </submittedName>
</protein>
<evidence type="ECO:0000256" key="1">
    <source>
        <dbReference type="ARBA" id="ARBA00022473"/>
    </source>
</evidence>
<dbReference type="InterPro" id="IPR042235">
    <property type="entry name" value="ZP-C_dom"/>
</dbReference>
<dbReference type="FunFam" id="2.60.40.4100:FF:000005">
    <property type="entry name" value="Deleted in malignant brain tumors 1"/>
    <property type="match status" value="1"/>
</dbReference>
<dbReference type="PROSITE" id="PS51034">
    <property type="entry name" value="ZP_2"/>
    <property type="match status" value="1"/>
</dbReference>
<dbReference type="Gene3D" id="2.60.40.3210">
    <property type="entry name" value="Zona pellucida, ZP-N domain"/>
    <property type="match status" value="1"/>
</dbReference>
<dbReference type="PROSITE" id="PS50287">
    <property type="entry name" value="SRCR_2"/>
    <property type="match status" value="1"/>
</dbReference>
<dbReference type="Gene3D" id="2.60.40.4100">
    <property type="entry name" value="Zona pellucida, ZP-C domain"/>
    <property type="match status" value="1"/>
</dbReference>
<dbReference type="PRINTS" id="PR00258">
    <property type="entry name" value="SPERACTRCPTR"/>
</dbReference>
<reference evidence="10 11" key="1">
    <citation type="journal article" date="2020" name="G3 (Bethesda)">
        <title>Draft Genome of the Common Snapping Turtle, Chelydra serpentina, a Model for Phenotypic Plasticity in Reptiles.</title>
        <authorList>
            <person name="Das D."/>
            <person name="Singh S.K."/>
            <person name="Bierstedt J."/>
            <person name="Erickson A."/>
            <person name="Galli G.L.J."/>
            <person name="Crossley D.A. 2nd"/>
            <person name="Rhen T."/>
        </authorList>
    </citation>
    <scope>NUCLEOTIDE SEQUENCE [LARGE SCALE GENOMIC DNA]</scope>
    <source>
        <strain evidence="10">KW</strain>
    </source>
</reference>
<feature type="disulfide bond" evidence="6">
    <location>
        <begin position="98"/>
        <end position="162"/>
    </location>
</feature>
<keyword evidence="5" id="KW-0325">Glycoprotein</keyword>
<evidence type="ECO:0000256" key="5">
    <source>
        <dbReference type="ARBA" id="ARBA00023180"/>
    </source>
</evidence>
<dbReference type="SUPFAM" id="SSF56487">
    <property type="entry name" value="SRCR-like"/>
    <property type="match status" value="1"/>
</dbReference>
<evidence type="ECO:0000313" key="11">
    <source>
        <dbReference type="Proteomes" id="UP000765507"/>
    </source>
</evidence>
<evidence type="ECO:0000259" key="8">
    <source>
        <dbReference type="PROSITE" id="PS50287"/>
    </source>
</evidence>
<gene>
    <name evidence="10" type="ORF">G0U57_009689</name>
</gene>
<evidence type="ECO:0000313" key="10">
    <source>
        <dbReference type="EMBL" id="KAG6937493.1"/>
    </source>
</evidence>